<feature type="region of interest" description="Disordered" evidence="7">
    <location>
        <begin position="429"/>
        <end position="499"/>
    </location>
</feature>
<evidence type="ECO:0000313" key="10">
    <source>
        <dbReference type="Proteomes" id="UP000728032"/>
    </source>
</evidence>
<dbReference type="Gene3D" id="1.20.5.170">
    <property type="match status" value="1"/>
</dbReference>
<dbReference type="InterPro" id="IPR040223">
    <property type="entry name" value="PAR_bZIP"/>
</dbReference>
<reference evidence="9" key="1">
    <citation type="submission" date="2020-11" db="EMBL/GenBank/DDBJ databases">
        <authorList>
            <person name="Tran Van P."/>
        </authorList>
    </citation>
    <scope>NUCLEOTIDE SEQUENCE</scope>
</reference>
<gene>
    <name evidence="9" type="ORF">ONB1V03_LOCUS5797</name>
</gene>
<organism evidence="9">
    <name type="scientific">Oppiella nova</name>
    <dbReference type="NCBI Taxonomy" id="334625"/>
    <lineage>
        <taxon>Eukaryota</taxon>
        <taxon>Metazoa</taxon>
        <taxon>Ecdysozoa</taxon>
        <taxon>Arthropoda</taxon>
        <taxon>Chelicerata</taxon>
        <taxon>Arachnida</taxon>
        <taxon>Acari</taxon>
        <taxon>Acariformes</taxon>
        <taxon>Sarcoptiformes</taxon>
        <taxon>Oribatida</taxon>
        <taxon>Brachypylina</taxon>
        <taxon>Oppioidea</taxon>
        <taxon>Oppiidae</taxon>
        <taxon>Oppiella</taxon>
    </lineage>
</organism>
<feature type="compositionally biased region" description="Low complexity" evidence="7">
    <location>
        <begin position="321"/>
        <end position="351"/>
    </location>
</feature>
<protein>
    <recommendedName>
        <fullName evidence="8">BZIP domain-containing protein</fullName>
    </recommendedName>
</protein>
<feature type="region of interest" description="Disordered" evidence="7">
    <location>
        <begin position="318"/>
        <end position="416"/>
    </location>
</feature>
<evidence type="ECO:0000256" key="1">
    <source>
        <dbReference type="ARBA" id="ARBA00004123"/>
    </source>
</evidence>
<evidence type="ECO:0000256" key="3">
    <source>
        <dbReference type="ARBA" id="ARBA00023015"/>
    </source>
</evidence>
<keyword evidence="4" id="KW-0238">DNA-binding</keyword>
<feature type="compositionally biased region" description="Polar residues" evidence="7">
    <location>
        <begin position="25"/>
        <end position="36"/>
    </location>
</feature>
<keyword evidence="3" id="KW-0805">Transcription regulation</keyword>
<dbReference type="EMBL" id="CAJPVJ010002426">
    <property type="protein sequence ID" value="CAG2166273.1"/>
    <property type="molecule type" value="Genomic_DNA"/>
</dbReference>
<feature type="compositionally biased region" description="Low complexity" evidence="7">
    <location>
        <begin position="397"/>
        <end position="416"/>
    </location>
</feature>
<keyword evidence="5" id="KW-0804">Transcription</keyword>
<dbReference type="SUPFAM" id="SSF57959">
    <property type="entry name" value="Leucine zipper domain"/>
    <property type="match status" value="1"/>
</dbReference>
<accession>A0A7R9QIX8</accession>
<dbReference type="AlphaFoldDB" id="A0A7R9QIX8"/>
<dbReference type="Pfam" id="PF07716">
    <property type="entry name" value="bZIP_2"/>
    <property type="match status" value="1"/>
</dbReference>
<name>A0A7R9QIX8_9ACAR</name>
<dbReference type="FunFam" id="1.20.5.170:FF:000007">
    <property type="entry name" value="hepatic leukemia factor isoform X2"/>
    <property type="match status" value="1"/>
</dbReference>
<keyword evidence="6" id="KW-0539">Nucleus</keyword>
<comment type="similarity">
    <text evidence="2">Belongs to the bZIP family. PAR subfamily.</text>
</comment>
<dbReference type="EMBL" id="OC917251">
    <property type="protein sequence ID" value="CAD7646576.1"/>
    <property type="molecule type" value="Genomic_DNA"/>
</dbReference>
<feature type="domain" description="BZIP" evidence="8">
    <location>
        <begin position="475"/>
        <end position="532"/>
    </location>
</feature>
<dbReference type="GO" id="GO:0005634">
    <property type="term" value="C:nucleus"/>
    <property type="evidence" value="ECO:0007669"/>
    <property type="project" value="UniProtKB-SubCell"/>
</dbReference>
<feature type="compositionally biased region" description="Polar residues" evidence="7">
    <location>
        <begin position="352"/>
        <end position="385"/>
    </location>
</feature>
<proteinExistence type="inferred from homology"/>
<evidence type="ECO:0000256" key="2">
    <source>
        <dbReference type="ARBA" id="ARBA00009208"/>
    </source>
</evidence>
<evidence type="ECO:0000259" key="8">
    <source>
        <dbReference type="PROSITE" id="PS50217"/>
    </source>
</evidence>
<sequence length="547" mass="58960">MISDHSVNQYSPASEESYDQPLDFSKSSRVPSQPLVTSIHVKQEVHINRNRGSSGGPKRRHSETDDEDDTAGAHQSVANCFTTPSPSPPEHNPNASSHHSTQVLCQLLQGSLIPTSTGKLVPNTSANNKSGLNALALQHQLLTASHSQRYNGGQSQTSPLLSPSPPPAPQRASTQSSSAAMMRALNDRHNNSSRSPSGSESPIGLGPLNQMEMHFSSHHSPTTPSGVDRFGTSGGLLTTASNAASLYANNDSAKRHMKYNRPFKAYPRDPLSVSMNPVMGFYGGLPLTADTIATQSLLATASDQAYLQFREQMLVSRKGQQESQLQQQQQYSQDNSRRSSSSNGQHPSSLSKTNSTHMNTSATSMVSPDQRLSTKTNGNNNGTHSPTDKKLKPINGTPISATSAATPIPTSTPLITTTSSASIMTPMAHHMSSADDTSQNGHSSGNSSSGEADMGSSGGSANRKRGRPLPEDLKDDAYWERRRKNNEAAKRSRDARRAKEDEIAIRAAFLEQENLKLRCEIAQLKTETTRLRCLMAVNPDPPYSLNV</sequence>
<comment type="subcellular location">
    <subcellularLocation>
        <location evidence="1">Nucleus</location>
    </subcellularLocation>
</comment>
<dbReference type="PANTHER" id="PTHR11988:SF56">
    <property type="entry name" value="TRANSCRIPTION FACTOR CES-2"/>
    <property type="match status" value="1"/>
</dbReference>
<dbReference type="InterPro" id="IPR004827">
    <property type="entry name" value="bZIP"/>
</dbReference>
<dbReference type="GO" id="GO:0000978">
    <property type="term" value="F:RNA polymerase II cis-regulatory region sequence-specific DNA binding"/>
    <property type="evidence" value="ECO:0007669"/>
    <property type="project" value="TreeGrafter"/>
</dbReference>
<feature type="compositionally biased region" description="Low complexity" evidence="7">
    <location>
        <begin position="192"/>
        <end position="201"/>
    </location>
</feature>
<feature type="compositionally biased region" description="Low complexity" evidence="7">
    <location>
        <begin position="438"/>
        <end position="450"/>
    </location>
</feature>
<dbReference type="PANTHER" id="PTHR11988">
    <property type="entry name" value="THYROTROPH EMBRYONIC FACTOR RELATED"/>
    <property type="match status" value="1"/>
</dbReference>
<dbReference type="GO" id="GO:0000981">
    <property type="term" value="F:DNA-binding transcription factor activity, RNA polymerase II-specific"/>
    <property type="evidence" value="ECO:0007669"/>
    <property type="project" value="TreeGrafter"/>
</dbReference>
<evidence type="ECO:0000313" key="9">
    <source>
        <dbReference type="EMBL" id="CAD7646576.1"/>
    </source>
</evidence>
<evidence type="ECO:0000256" key="6">
    <source>
        <dbReference type="ARBA" id="ARBA00023242"/>
    </source>
</evidence>
<dbReference type="InterPro" id="IPR046347">
    <property type="entry name" value="bZIP_sf"/>
</dbReference>
<feature type="region of interest" description="Disordered" evidence="7">
    <location>
        <begin position="147"/>
        <end position="233"/>
    </location>
</feature>
<feature type="compositionally biased region" description="Low complexity" evidence="7">
    <location>
        <begin position="170"/>
        <end position="184"/>
    </location>
</feature>
<feature type="compositionally biased region" description="Polar residues" evidence="7">
    <location>
        <begin position="1"/>
        <end position="14"/>
    </location>
</feature>
<dbReference type="SMART" id="SM00338">
    <property type="entry name" value="BRLZ"/>
    <property type="match status" value="1"/>
</dbReference>
<keyword evidence="10" id="KW-1185">Reference proteome</keyword>
<dbReference type="OrthoDB" id="6516748at2759"/>
<evidence type="ECO:0000256" key="7">
    <source>
        <dbReference type="SAM" id="MobiDB-lite"/>
    </source>
</evidence>
<feature type="region of interest" description="Disordered" evidence="7">
    <location>
        <begin position="1"/>
        <end position="100"/>
    </location>
</feature>
<dbReference type="PROSITE" id="PS50217">
    <property type="entry name" value="BZIP"/>
    <property type="match status" value="1"/>
</dbReference>
<evidence type="ECO:0000256" key="4">
    <source>
        <dbReference type="ARBA" id="ARBA00023125"/>
    </source>
</evidence>
<dbReference type="CDD" id="cd14695">
    <property type="entry name" value="bZIP_HLF"/>
    <property type="match status" value="1"/>
</dbReference>
<evidence type="ECO:0000256" key="5">
    <source>
        <dbReference type="ARBA" id="ARBA00023163"/>
    </source>
</evidence>
<feature type="compositionally biased region" description="Basic and acidic residues" evidence="7">
    <location>
        <begin position="468"/>
        <end position="499"/>
    </location>
</feature>
<dbReference type="Proteomes" id="UP000728032">
    <property type="component" value="Unassembled WGS sequence"/>
</dbReference>